<name>A0A090S1X3_9VIBR</name>
<dbReference type="EMBL" id="BBMR01000008">
    <property type="protein sequence ID" value="GAL21531.1"/>
    <property type="molecule type" value="Genomic_DNA"/>
</dbReference>
<dbReference type="AlphaFoldDB" id="A0A090S1X3"/>
<keyword evidence="2" id="KW-1185">Reference proteome</keyword>
<gene>
    <name evidence="1" type="ORF">JCM19235_5013</name>
</gene>
<accession>A0A090S1X3</accession>
<evidence type="ECO:0000313" key="1">
    <source>
        <dbReference type="EMBL" id="GAL21531.1"/>
    </source>
</evidence>
<organism evidence="1 2">
    <name type="scientific">Vibrio maritimus</name>
    <dbReference type="NCBI Taxonomy" id="990268"/>
    <lineage>
        <taxon>Bacteria</taxon>
        <taxon>Pseudomonadati</taxon>
        <taxon>Pseudomonadota</taxon>
        <taxon>Gammaproteobacteria</taxon>
        <taxon>Vibrionales</taxon>
        <taxon>Vibrionaceae</taxon>
        <taxon>Vibrio</taxon>
    </lineage>
</organism>
<evidence type="ECO:0000313" key="2">
    <source>
        <dbReference type="Proteomes" id="UP000029228"/>
    </source>
</evidence>
<dbReference type="STRING" id="990268.JCM19235_5013"/>
<proteinExistence type="predicted"/>
<reference evidence="1 2" key="2">
    <citation type="submission" date="2014-09" db="EMBL/GenBank/DDBJ databases">
        <authorList>
            <consortium name="NBRP consortium"/>
            <person name="Sawabe T."/>
            <person name="Meirelles P."/>
            <person name="Nakanishi M."/>
            <person name="Sayaka M."/>
            <person name="Hattori M."/>
            <person name="Ohkuma M."/>
        </authorList>
    </citation>
    <scope>NUCLEOTIDE SEQUENCE [LARGE SCALE GENOMIC DNA]</scope>
    <source>
        <strain evidence="2">JCM19235</strain>
    </source>
</reference>
<sequence>MKVIVEKCLVMCMFPIKNPHCVSSEFRGIKATYATHPQIDTIDFVVTQCFGVWR</sequence>
<protein>
    <submittedName>
        <fullName evidence="1">Uncharacterized protein</fullName>
    </submittedName>
</protein>
<comment type="caution">
    <text evidence="1">The sequence shown here is derived from an EMBL/GenBank/DDBJ whole genome shotgun (WGS) entry which is preliminary data.</text>
</comment>
<dbReference type="Proteomes" id="UP000029228">
    <property type="component" value="Unassembled WGS sequence"/>
</dbReference>
<reference evidence="1 2" key="1">
    <citation type="submission" date="2014-09" db="EMBL/GenBank/DDBJ databases">
        <title>Vibrio maritimus JCM 19235. (C45) whole genome shotgun sequence.</title>
        <authorList>
            <person name="Sawabe T."/>
            <person name="Meirelles P."/>
            <person name="Nakanishi M."/>
            <person name="Sayaka M."/>
            <person name="Hattori M."/>
            <person name="Ohkuma M."/>
        </authorList>
    </citation>
    <scope>NUCLEOTIDE SEQUENCE [LARGE SCALE GENOMIC DNA]</scope>
    <source>
        <strain evidence="2">JCM19235</strain>
    </source>
</reference>